<evidence type="ECO:0000313" key="2">
    <source>
        <dbReference type="Proteomes" id="UP000033572"/>
    </source>
</evidence>
<organism evidence="1 2">
    <name type="scientific">Microbacterium foliorum</name>
    <dbReference type="NCBI Taxonomy" id="104336"/>
    <lineage>
        <taxon>Bacteria</taxon>
        <taxon>Bacillati</taxon>
        <taxon>Actinomycetota</taxon>
        <taxon>Actinomycetes</taxon>
        <taxon>Micrococcales</taxon>
        <taxon>Microbacteriaceae</taxon>
        <taxon>Microbacterium</taxon>
    </lineage>
</organism>
<dbReference type="PATRIC" id="fig|104336.4.peg.2319"/>
<proteinExistence type="predicted"/>
<protein>
    <recommendedName>
        <fullName evidence="3">TIGR02569 family protein</fullName>
    </recommendedName>
</protein>
<dbReference type="InterPro" id="IPR011009">
    <property type="entry name" value="Kinase-like_dom_sf"/>
</dbReference>
<sequence>MEKDRSSPPSPQIVSAFGGVGAPVLLPGGRGLTWRAGHVVLRPTGDAVETAWKSGVLAKLPKSSEFSVPRPLMDEEGSWVRGGWHAMEWVPGESDETRVDDIVRAGLAFQEAITVEPRPSFIEASSDPWSRADRMAWGEVASPNDSLLARIGSECRSIAAPEQVIHGDLLGNVMFADGPPPVVIDWAPYWRPPGLGAAIAVVDAVCWHGYPLRKLGRDFGIEHWRQLLLRALLFRTTTLHLLGYWTDDQHQRHVPVADAIIALRD</sequence>
<name>A0A0F0KI21_9MICO</name>
<comment type="caution">
    <text evidence="1">The sequence shown here is derived from an EMBL/GenBank/DDBJ whole genome shotgun (WGS) entry which is preliminary data.</text>
</comment>
<keyword evidence="2" id="KW-1185">Reference proteome</keyword>
<dbReference type="SUPFAM" id="SSF56112">
    <property type="entry name" value="Protein kinase-like (PK-like)"/>
    <property type="match status" value="1"/>
</dbReference>
<evidence type="ECO:0000313" key="1">
    <source>
        <dbReference type="EMBL" id="KJL20099.1"/>
    </source>
</evidence>
<reference evidence="1 2" key="1">
    <citation type="submission" date="2015-02" db="EMBL/GenBank/DDBJ databases">
        <title>Draft genome sequences of ten Microbacterium spp. with emphasis on heavy metal contaminated environments.</title>
        <authorList>
            <person name="Corretto E."/>
        </authorList>
    </citation>
    <scope>NUCLEOTIDE SEQUENCE [LARGE SCALE GENOMIC DNA]</scope>
    <source>
        <strain evidence="1 2">DSM 12966</strain>
    </source>
</reference>
<accession>A0A0F0KI21</accession>
<dbReference type="EMBL" id="JYIU01000044">
    <property type="protein sequence ID" value="KJL20099.1"/>
    <property type="molecule type" value="Genomic_DNA"/>
</dbReference>
<gene>
    <name evidence="1" type="ORF">RN50_02278</name>
</gene>
<dbReference type="AlphaFoldDB" id="A0A0F0KI21"/>
<evidence type="ECO:0008006" key="3">
    <source>
        <dbReference type="Google" id="ProtNLM"/>
    </source>
</evidence>
<dbReference type="Proteomes" id="UP000033572">
    <property type="component" value="Unassembled WGS sequence"/>
</dbReference>